<dbReference type="SFLD" id="SFLDS00003">
    <property type="entry name" value="Haloacid_Dehalogenase"/>
    <property type="match status" value="1"/>
</dbReference>
<dbReference type="Gene3D" id="3.40.50.1000">
    <property type="entry name" value="HAD superfamily/HAD-like"/>
    <property type="match status" value="1"/>
</dbReference>
<dbReference type="Pfam" id="PF00702">
    <property type="entry name" value="Hydrolase"/>
    <property type="match status" value="1"/>
</dbReference>
<keyword evidence="3" id="KW-1185">Reference proteome</keyword>
<dbReference type="SUPFAM" id="SSF56784">
    <property type="entry name" value="HAD-like"/>
    <property type="match status" value="1"/>
</dbReference>
<dbReference type="InterPro" id="IPR023198">
    <property type="entry name" value="PGP-like_dom2"/>
</dbReference>
<dbReference type="InterPro" id="IPR036412">
    <property type="entry name" value="HAD-like_sf"/>
</dbReference>
<name>A0ABQ2FY22_9ACTN</name>
<organism evidence="2 3">
    <name type="scientific">Modestobacter marinus</name>
    <dbReference type="NCBI Taxonomy" id="477641"/>
    <lineage>
        <taxon>Bacteria</taxon>
        <taxon>Bacillati</taxon>
        <taxon>Actinomycetota</taxon>
        <taxon>Actinomycetes</taxon>
        <taxon>Geodermatophilales</taxon>
        <taxon>Geodermatophilaceae</taxon>
        <taxon>Modestobacter</taxon>
    </lineage>
</organism>
<dbReference type="InterPro" id="IPR006439">
    <property type="entry name" value="HAD-SF_hydro_IA"/>
</dbReference>
<dbReference type="PANTHER" id="PTHR43481:SF4">
    <property type="entry name" value="GLYCEROL-1-PHOSPHATE PHOSPHOHYDROLASE 1-RELATED"/>
    <property type="match status" value="1"/>
</dbReference>
<comment type="caution">
    <text evidence="2">The sequence shown here is derived from an EMBL/GenBank/DDBJ whole genome shotgun (WGS) entry which is preliminary data.</text>
</comment>
<dbReference type="PANTHER" id="PTHR43481">
    <property type="entry name" value="FRUCTOSE-1-PHOSPHATE PHOSPHATASE"/>
    <property type="match status" value="1"/>
</dbReference>
<dbReference type="EMBL" id="BMMI01000004">
    <property type="protein sequence ID" value="GGL64972.1"/>
    <property type="molecule type" value="Genomic_DNA"/>
</dbReference>
<evidence type="ECO:0000256" key="1">
    <source>
        <dbReference type="SAM" id="MobiDB-lite"/>
    </source>
</evidence>
<dbReference type="NCBIfam" id="TIGR01509">
    <property type="entry name" value="HAD-SF-IA-v3"/>
    <property type="match status" value="1"/>
</dbReference>
<proteinExistence type="predicted"/>
<dbReference type="Gene3D" id="1.10.150.240">
    <property type="entry name" value="Putative phosphatase, domain 2"/>
    <property type="match status" value="1"/>
</dbReference>
<sequence length="247" mass="25429">MGVSKDHLAPHRSQARGGPLRGGRSHTTPGGGLLLEARGLLFDNDGVLVDSEPSVVRSWSRWAVDSGLDPAEVLAAVPGRRAADTVAVFVKPEDVARSTELITRYELEDVAGTVAVPGVRDLVAQLGDVPWAVVTSGVRELATARLRAAGVPVPEVVVTAEDVVEGKPHPEPYLTGAGRLGVPPGDLIVLEDSPSGVSAGLAAGATVLGIGRTALDSDAPAVVRDLTGARWTPGGLLLPDAALLRRP</sequence>
<reference evidence="3" key="1">
    <citation type="journal article" date="2019" name="Int. J. Syst. Evol. Microbiol.">
        <title>The Global Catalogue of Microorganisms (GCM) 10K type strain sequencing project: providing services to taxonomists for standard genome sequencing and annotation.</title>
        <authorList>
            <consortium name="The Broad Institute Genomics Platform"/>
            <consortium name="The Broad Institute Genome Sequencing Center for Infectious Disease"/>
            <person name="Wu L."/>
            <person name="Ma J."/>
        </authorList>
    </citation>
    <scope>NUCLEOTIDE SEQUENCE [LARGE SCALE GENOMIC DNA]</scope>
    <source>
        <strain evidence="3">CGMCC 4.5581</strain>
    </source>
</reference>
<dbReference type="InterPro" id="IPR023214">
    <property type="entry name" value="HAD_sf"/>
</dbReference>
<protein>
    <submittedName>
        <fullName evidence="2">Phosphatase</fullName>
    </submittedName>
</protein>
<gene>
    <name evidence="2" type="ORF">GCM10011589_21330</name>
</gene>
<dbReference type="InterPro" id="IPR051806">
    <property type="entry name" value="HAD-like_SPP"/>
</dbReference>
<dbReference type="Proteomes" id="UP000648663">
    <property type="component" value="Unassembled WGS sequence"/>
</dbReference>
<accession>A0ABQ2FY22</accession>
<evidence type="ECO:0000313" key="2">
    <source>
        <dbReference type="EMBL" id="GGL64972.1"/>
    </source>
</evidence>
<evidence type="ECO:0000313" key="3">
    <source>
        <dbReference type="Proteomes" id="UP000648663"/>
    </source>
</evidence>
<feature type="region of interest" description="Disordered" evidence="1">
    <location>
        <begin position="1"/>
        <end position="29"/>
    </location>
</feature>
<dbReference type="SFLD" id="SFLDG01129">
    <property type="entry name" value="C1.5:_HAD__Beta-PGM__Phosphata"/>
    <property type="match status" value="1"/>
</dbReference>